<keyword evidence="12" id="KW-1185">Reference proteome</keyword>
<dbReference type="InParanoid" id="A0A2R5GF78"/>
<evidence type="ECO:0000313" key="11">
    <source>
        <dbReference type="EMBL" id="GBG26494.1"/>
    </source>
</evidence>
<dbReference type="Pfam" id="PF00023">
    <property type="entry name" value="Ank"/>
    <property type="match status" value="1"/>
</dbReference>
<dbReference type="PROSITE" id="PS50145">
    <property type="entry name" value="ZF_TRAF"/>
    <property type="match status" value="8"/>
</dbReference>
<evidence type="ECO:0000313" key="12">
    <source>
        <dbReference type="Proteomes" id="UP000241890"/>
    </source>
</evidence>
<feature type="repeat" description="ANK" evidence="6">
    <location>
        <begin position="1355"/>
        <end position="1387"/>
    </location>
</feature>
<dbReference type="SMART" id="SM00248">
    <property type="entry name" value="ANK"/>
    <property type="match status" value="16"/>
</dbReference>
<feature type="domain" description="TRAF-type" evidence="10">
    <location>
        <begin position="2034"/>
        <end position="2088"/>
    </location>
</feature>
<name>A0A2R5GF78_9STRA</name>
<dbReference type="PANTHER" id="PTHR24173:SF74">
    <property type="entry name" value="ANKYRIN REPEAT DOMAIN-CONTAINING PROTEIN 16"/>
    <property type="match status" value="1"/>
</dbReference>
<feature type="coiled-coil region" evidence="8">
    <location>
        <begin position="1571"/>
        <end position="1608"/>
    </location>
</feature>
<dbReference type="EMBL" id="BEYU01000021">
    <property type="protein sequence ID" value="GBG26494.1"/>
    <property type="molecule type" value="Genomic_DNA"/>
</dbReference>
<comment type="caution">
    <text evidence="11">The sequence shown here is derived from an EMBL/GenBank/DDBJ whole genome shotgun (WGS) entry which is preliminary data.</text>
</comment>
<feature type="repeat" description="ANK" evidence="6">
    <location>
        <begin position="260"/>
        <end position="292"/>
    </location>
</feature>
<evidence type="ECO:0000256" key="2">
    <source>
        <dbReference type="ARBA" id="ARBA00022737"/>
    </source>
</evidence>
<dbReference type="PROSITE" id="PS50088">
    <property type="entry name" value="ANK_REPEAT"/>
    <property type="match status" value="8"/>
</dbReference>
<dbReference type="Proteomes" id="UP000241890">
    <property type="component" value="Unassembled WGS sequence"/>
</dbReference>
<feature type="repeat" description="ANK" evidence="6">
    <location>
        <begin position="939"/>
        <end position="971"/>
    </location>
</feature>
<gene>
    <name evidence="11" type="ORF">FCC1311_027152</name>
</gene>
<feature type="coiled-coil region" evidence="8">
    <location>
        <begin position="1039"/>
        <end position="1101"/>
    </location>
</feature>
<feature type="zinc finger region" description="TRAF-type" evidence="7">
    <location>
        <begin position="1963"/>
        <end position="2008"/>
    </location>
</feature>
<evidence type="ECO:0000256" key="3">
    <source>
        <dbReference type="ARBA" id="ARBA00022771"/>
    </source>
</evidence>
<feature type="zinc finger region" description="TRAF-type" evidence="7">
    <location>
        <begin position="607"/>
        <end position="652"/>
    </location>
</feature>
<feature type="region of interest" description="Disordered" evidence="9">
    <location>
        <begin position="1"/>
        <end position="20"/>
    </location>
</feature>
<dbReference type="Gene3D" id="1.25.40.20">
    <property type="entry name" value="Ankyrin repeat-containing domain"/>
    <property type="match status" value="5"/>
</dbReference>
<dbReference type="OrthoDB" id="186134at2759"/>
<evidence type="ECO:0000256" key="4">
    <source>
        <dbReference type="ARBA" id="ARBA00022833"/>
    </source>
</evidence>
<evidence type="ECO:0000256" key="1">
    <source>
        <dbReference type="ARBA" id="ARBA00022723"/>
    </source>
</evidence>
<proteinExistence type="predicted"/>
<protein>
    <submittedName>
        <fullName evidence="11">Ankyrin repeat domain-containing protein 50</fullName>
    </submittedName>
</protein>
<keyword evidence="2" id="KW-0677">Repeat</keyword>
<keyword evidence="1 7" id="KW-0479">Metal-binding</keyword>
<dbReference type="SUPFAM" id="SSF48403">
    <property type="entry name" value="Ankyrin repeat"/>
    <property type="match status" value="2"/>
</dbReference>
<evidence type="ECO:0000256" key="7">
    <source>
        <dbReference type="PROSITE-ProRule" id="PRU00207"/>
    </source>
</evidence>
<feature type="repeat" description="ANK" evidence="6">
    <location>
        <begin position="1718"/>
        <end position="1750"/>
    </location>
</feature>
<feature type="domain" description="TRAF-type" evidence="10">
    <location>
        <begin position="2089"/>
        <end position="2138"/>
    </location>
</feature>
<feature type="domain" description="TRAF-type" evidence="10">
    <location>
        <begin position="693"/>
        <end position="746"/>
    </location>
</feature>
<dbReference type="PROSITE" id="PS50096">
    <property type="entry name" value="IQ"/>
    <property type="match status" value="1"/>
</dbReference>
<accession>A0A2R5GF78</accession>
<dbReference type="SUPFAM" id="SSF49599">
    <property type="entry name" value="TRAF domain-like"/>
    <property type="match status" value="1"/>
</dbReference>
<dbReference type="Gene3D" id="3.30.40.10">
    <property type="entry name" value="Zinc/RING finger domain, C3HC4 (zinc finger)"/>
    <property type="match status" value="9"/>
</dbReference>
<feature type="repeat" description="ANK" evidence="6">
    <location>
        <begin position="63"/>
        <end position="95"/>
    </location>
</feature>
<feature type="zinc finger region" description="TRAF-type" evidence="7">
    <location>
        <begin position="1861"/>
        <end position="1915"/>
    </location>
</feature>
<feature type="domain" description="TRAF-type" evidence="10">
    <location>
        <begin position="1861"/>
        <end position="1915"/>
    </location>
</feature>
<evidence type="ECO:0000256" key="6">
    <source>
        <dbReference type="PROSITE-ProRule" id="PRU00023"/>
    </source>
</evidence>
<keyword evidence="3 7" id="KW-0863">Zinc-finger</keyword>
<feature type="zinc finger region" description="TRAF-type" evidence="7">
    <location>
        <begin position="693"/>
        <end position="746"/>
    </location>
</feature>
<feature type="zinc finger region" description="TRAF-type" evidence="7">
    <location>
        <begin position="525"/>
        <end position="574"/>
    </location>
</feature>
<feature type="zinc finger region" description="TRAF-type" evidence="7">
    <location>
        <begin position="2034"/>
        <end position="2088"/>
    </location>
</feature>
<dbReference type="InterPro" id="IPR002110">
    <property type="entry name" value="Ankyrin_rpt"/>
</dbReference>
<organism evidence="11 12">
    <name type="scientific">Hondaea fermentalgiana</name>
    <dbReference type="NCBI Taxonomy" id="2315210"/>
    <lineage>
        <taxon>Eukaryota</taxon>
        <taxon>Sar</taxon>
        <taxon>Stramenopiles</taxon>
        <taxon>Bigyra</taxon>
        <taxon>Labyrinthulomycetes</taxon>
        <taxon>Thraustochytrida</taxon>
        <taxon>Thraustochytriidae</taxon>
        <taxon>Hondaea</taxon>
    </lineage>
</organism>
<dbReference type="InterPro" id="IPR001293">
    <property type="entry name" value="Znf_TRAF"/>
</dbReference>
<feature type="repeat" description="ANK" evidence="6">
    <location>
        <begin position="1444"/>
        <end position="1476"/>
    </location>
</feature>
<reference evidence="11 12" key="1">
    <citation type="submission" date="2017-12" db="EMBL/GenBank/DDBJ databases">
        <title>Sequencing, de novo assembly and annotation of complete genome of a new Thraustochytrid species, strain FCC1311.</title>
        <authorList>
            <person name="Sedici K."/>
            <person name="Godart F."/>
            <person name="Aiese Cigliano R."/>
            <person name="Sanseverino W."/>
            <person name="Barakat M."/>
            <person name="Ortet P."/>
            <person name="Marechal E."/>
            <person name="Cagnac O."/>
            <person name="Amato A."/>
        </authorList>
    </citation>
    <scope>NUCLEOTIDE SEQUENCE [LARGE SCALE GENOMIC DNA]</scope>
</reference>
<dbReference type="Pfam" id="PF12796">
    <property type="entry name" value="Ank_2"/>
    <property type="match status" value="4"/>
</dbReference>
<dbReference type="Pfam" id="PF02176">
    <property type="entry name" value="zf-TRAF"/>
    <property type="match status" value="6"/>
</dbReference>
<keyword evidence="8" id="KW-0175">Coiled coil</keyword>
<feature type="zinc finger region" description="TRAF-type" evidence="7">
    <location>
        <begin position="776"/>
        <end position="823"/>
    </location>
</feature>
<keyword evidence="5 6" id="KW-0040">ANK repeat</keyword>
<evidence type="ECO:0000256" key="9">
    <source>
        <dbReference type="SAM" id="MobiDB-lite"/>
    </source>
</evidence>
<dbReference type="GO" id="GO:0008270">
    <property type="term" value="F:zinc ion binding"/>
    <property type="evidence" value="ECO:0007669"/>
    <property type="project" value="UniProtKB-KW"/>
</dbReference>
<sequence length="2165" mass="243321">MASSEPGLDPGAARESQDVVAPAVHGSVRDQRHFEQLVARYDFEEALWMVDAGQIDANHICAGGETLLSKASGAGEMTVVAALLQHGAKADHANSSNRSGLMKAAAGGHAKVVDLLLKTHQVDIFRKDTSGRSPLDWARMARHKSCAHLLEEEINQSLVGQRRRLADAARRKKLEANVFAENKRLAAEMQHLIRENDLEEIYSLVVDCKLSRHTFERAIVERHKLVDCKDNNLSERDHQESKDASGVRDEVYYIDVQIEGGMTALHRAAAADRLELISLLIHHGAQVNLASLAAGHTALTWAAACGQYGAVQSLLVQGADLEHRTVKDRKNALMYAIANGHSRVAMLIVDHALNLAMQQRDDLLAAVEVSKLDTESAEKYKDWSSFFLDLIRAADAQGRDASEYARMMGDTDVQEVLQEAVDRTMEIQLVDAHILHESGTCPNRVLPCLLDYVGRRVRYGHGGEIGYVLSYNPESGTHRVRPSSDGKAIVEARLGDPSGLLHDVQAMDLASWTCGTMRACEREQHLATCCPKRKLECPNQCGQIMQEEQLAGHLAEGCVRRIVDCPNPGCEAEMLHCNLWVHVNSECQFQKVKCSCGEWIDKVALPVHAIAECQVAKTRCLLGCSAYVERESMQDHLDHHCPKRVVQCRFGCGIERMWAEEQQAHEEQECALRLVECGQCGEKDACTFQELAAHKQETCKRRPIPCECGEKIPLDELEKHKTSLCPKRRRWCALGCGEMVPEDETEEHEELLCKNRVEDCRLGCGIDVRMSRRPEHEVKECRRRPMACPNHCGDIVRAEALDDHLKICSLRKVPCGAESAACTRSLRAWMTSEVDRGAARLVLCEEHQETCLSFACGRGELELVATILAKVENLPHSLSKTPMDRAEELRCKRARMAEICSTESRVGHSPVTRAAMHGHLHILEHLAGRGADLARETSRGRTPLLEAIMYGHVEVVEFLLEEAVPVDEKNKNGLIPLALAQRLGNNALVQIIQATSEFRKGVAALFQNIMLCNLEALDALLDLGEPHFPDQQSILRHRCDELASRIKVLSSEKVDLEEQRDGAMPGFTRRQSQLLALQEEYTALEKHIESLERACDEVENDVLGPLLKAATRSLQFVHSEDVREVEAYSEPTHEMHLVMQAVCILLGIEPKQKRDLMRSSITTSNYWDVARQQIVRDENLKRRLTLLLANGRADPSAVKRCEGVLEQIDETIKREQGVSFDELCAQAAKPFIESDGSLEENESSSAGGGDEGNERLQLIDSLNIWAHAVVAKHTLTTGSLLPKRQEASSRRGELNKLKLVVDEAEHQARFAESKVLAATVPLADVDSELVTRTQELSDTRAQLDCVRLLSARTQAGHTALSWAAMYGDVRVIELLLERGAAVDYEDDHRAIAATLVQATVRHYLKRKHRPAWTRALASQFRNEDLVFFYQLRRLAARHRRWRQSSRTPLSHALYNGHAQCARLLLLRGARLERESPVFPVGPIPYRFPTPWPRVNARMRRGNAAIFVVDELSEEELTRLRLLGHEMESVPEERQAIKSSHDVAQAGVRYQDRLAWKHGVGWDEIGPNREALQFVQEEARKHEEHLARVQEHERERKEKAAEVDKVRKLNASMADAVLKEDFEKVVRLVESGASIDFEVPGGHTALTYAAWRGTESTNKDDERVLAVEMLSDLALNAPNVNRETSLLHTALSMASKAGRINVMEALLKRGAIPDAVLGDGKTALIHAAAAGKWEACRLLLEHGADLDRKDVHGKTAIEHARRSNFVEVVRQLSQVRYGNLGRAVAQRGQANEVVICGWGCGAKLRVLPKSYFSRTMTRTEIENEEDPDFIGYHEAQLCPKRPAECPYNCGITEMWAEERHNHVTVECPNRPAECPNGCGATDVQAHNLQRHVEFRCVKRRIPCLRCDEMVILEKMHVHDKSDCPMRAQICENGCGAVLPWNKYSEHRRKLCPEHFVEAQHLDKHLRRECVRRFVKCQGGCILKVPFADMERHLETECAERLVWCPNYGCPLSKTFEGGPLAGPDTRLRHRQLAYHLEEECQRRLVRCAEGCGEDVPLSSLPDHKRYSCTKRKVTCRVGCPKMMPFDELETHEKYECRKRIAWCRLGCNATMPAEKLNRHERRECPKRVVLCSLGCGEEIRAEDRELHEREECIRRTIASPGLRNLP</sequence>
<dbReference type="PROSITE" id="PS50297">
    <property type="entry name" value="ANK_REP_REGION"/>
    <property type="match status" value="4"/>
</dbReference>
<feature type="domain" description="TRAF-type" evidence="10">
    <location>
        <begin position="525"/>
        <end position="574"/>
    </location>
</feature>
<dbReference type="InterPro" id="IPR036770">
    <property type="entry name" value="Ankyrin_rpt-contain_sf"/>
</dbReference>
<evidence type="ECO:0000256" key="8">
    <source>
        <dbReference type="SAM" id="Coils"/>
    </source>
</evidence>
<dbReference type="PANTHER" id="PTHR24173">
    <property type="entry name" value="ANKYRIN REPEAT CONTAINING"/>
    <property type="match status" value="1"/>
</dbReference>
<feature type="domain" description="TRAF-type" evidence="10">
    <location>
        <begin position="1963"/>
        <end position="2008"/>
    </location>
</feature>
<feature type="repeat" description="ANK" evidence="6">
    <location>
        <begin position="294"/>
        <end position="326"/>
    </location>
</feature>
<keyword evidence="4 7" id="KW-0862">Zinc</keyword>
<evidence type="ECO:0000259" key="10">
    <source>
        <dbReference type="PROSITE" id="PS50145"/>
    </source>
</evidence>
<feature type="domain" description="TRAF-type" evidence="10">
    <location>
        <begin position="776"/>
        <end position="823"/>
    </location>
</feature>
<dbReference type="Gene3D" id="1.20.920.60">
    <property type="match status" value="1"/>
</dbReference>
<feature type="zinc finger region" description="TRAF-type" evidence="7">
    <location>
        <begin position="2089"/>
        <end position="2138"/>
    </location>
</feature>
<evidence type="ECO:0000256" key="5">
    <source>
        <dbReference type="ARBA" id="ARBA00023043"/>
    </source>
</evidence>
<feature type="repeat" description="ANK" evidence="6">
    <location>
        <begin position="906"/>
        <end position="938"/>
    </location>
</feature>
<dbReference type="InterPro" id="IPR013083">
    <property type="entry name" value="Znf_RING/FYVE/PHD"/>
</dbReference>
<feature type="domain" description="TRAF-type" evidence="10">
    <location>
        <begin position="607"/>
        <end position="652"/>
    </location>
</feature>